<feature type="transmembrane region" description="Helical" evidence="8">
    <location>
        <begin position="316"/>
        <end position="339"/>
    </location>
</feature>
<dbReference type="GO" id="GO:0008360">
    <property type="term" value="P:regulation of cell shape"/>
    <property type="evidence" value="ECO:0007669"/>
    <property type="project" value="UniProtKB-KW"/>
</dbReference>
<evidence type="ECO:0000256" key="6">
    <source>
        <dbReference type="ARBA" id="ARBA00022989"/>
    </source>
</evidence>
<feature type="transmembrane region" description="Helical" evidence="8">
    <location>
        <begin position="189"/>
        <end position="210"/>
    </location>
</feature>
<dbReference type="GO" id="GO:0034204">
    <property type="term" value="P:lipid translocation"/>
    <property type="evidence" value="ECO:0007669"/>
    <property type="project" value="TreeGrafter"/>
</dbReference>
<feature type="transmembrane region" description="Helical" evidence="8">
    <location>
        <begin position="89"/>
        <end position="111"/>
    </location>
</feature>
<dbReference type="GO" id="GO:0005886">
    <property type="term" value="C:plasma membrane"/>
    <property type="evidence" value="ECO:0007669"/>
    <property type="project" value="UniProtKB-SubCell"/>
</dbReference>
<evidence type="ECO:0000256" key="7">
    <source>
        <dbReference type="ARBA" id="ARBA00023136"/>
    </source>
</evidence>
<evidence type="ECO:0000313" key="9">
    <source>
        <dbReference type="EMBL" id="OHA08713.1"/>
    </source>
</evidence>
<feature type="transmembrane region" description="Helical" evidence="8">
    <location>
        <begin position="273"/>
        <end position="295"/>
    </location>
</feature>
<evidence type="ECO:0000256" key="4">
    <source>
        <dbReference type="ARBA" id="ARBA00022960"/>
    </source>
</evidence>
<dbReference type="InterPro" id="IPR004268">
    <property type="entry name" value="MurJ"/>
</dbReference>
<keyword evidence="3 8" id="KW-0812">Transmembrane</keyword>
<feature type="transmembrane region" description="Helical" evidence="8">
    <location>
        <begin position="351"/>
        <end position="373"/>
    </location>
</feature>
<feature type="transmembrane region" description="Helical" evidence="8">
    <location>
        <begin position="427"/>
        <end position="453"/>
    </location>
</feature>
<dbReference type="Proteomes" id="UP000176705">
    <property type="component" value="Unassembled WGS sequence"/>
</dbReference>
<keyword evidence="4 8" id="KW-0133">Cell shape</keyword>
<dbReference type="GO" id="GO:0071555">
    <property type="term" value="P:cell wall organization"/>
    <property type="evidence" value="ECO:0007669"/>
    <property type="project" value="UniProtKB-KW"/>
</dbReference>
<dbReference type="InterPro" id="IPR051050">
    <property type="entry name" value="Lipid_II_flippase_MurJ/MviN"/>
</dbReference>
<evidence type="ECO:0000313" key="10">
    <source>
        <dbReference type="Proteomes" id="UP000176705"/>
    </source>
</evidence>
<dbReference type="GO" id="GO:0015648">
    <property type="term" value="F:lipid-linked peptidoglycan transporter activity"/>
    <property type="evidence" value="ECO:0007669"/>
    <property type="project" value="UniProtKB-UniRule"/>
</dbReference>
<dbReference type="GO" id="GO:0009252">
    <property type="term" value="P:peptidoglycan biosynthetic process"/>
    <property type="evidence" value="ECO:0007669"/>
    <property type="project" value="UniProtKB-UniRule"/>
</dbReference>
<evidence type="ECO:0000256" key="5">
    <source>
        <dbReference type="ARBA" id="ARBA00022984"/>
    </source>
</evidence>
<evidence type="ECO:0000256" key="3">
    <source>
        <dbReference type="ARBA" id="ARBA00022692"/>
    </source>
</evidence>
<feature type="transmembrane region" description="Helical" evidence="8">
    <location>
        <begin position="502"/>
        <end position="526"/>
    </location>
</feature>
<comment type="similarity">
    <text evidence="8">Belongs to the MurJ/MviN family.</text>
</comment>
<dbReference type="PRINTS" id="PR01806">
    <property type="entry name" value="VIRFACTRMVIN"/>
</dbReference>
<dbReference type="EMBL" id="MHQS01000011">
    <property type="protein sequence ID" value="OHA08713.1"/>
    <property type="molecule type" value="Genomic_DNA"/>
</dbReference>
<sequence length="564" mass="58504">MPPLNNREIPSFHAAALILGGAALASKLLGLLRDRLLAGRFGAGDTLDVYYAAFLIPDFFYTLLLIGAASAAVLPLYLEYERSGAGERFVSNLLTVVGTAAIAFAGLAAAFAPELVGVVAPGFGPEKLAEAARLTRIMMANVVFLGIAGILSSVLQARHRFFVFALPPIAYNLGIILGIVAFVPALGPIGLACGVILGGALQVAVQIPALRALRFRFAPRFDLGDRGLARVVRTSFPRVAALSLSQLTLVALTAIASSFAAGSVSVFKFAANLIYVPVGLVGVSYALAMFPKLSAVSIEGAGREFCDQVLLGLRNILFWALPSAAILIVLRAHVVRVVLGSGAFNWEDTRLVAAVLAVLAAAVVSESVLPLILRAFYAVGRTREPFLWDALGSLATVGIALGFSAWFAANPAALGRVAVVLRIGDLAAPRILAAAIGFALGSLLNSILLWGALKRVLRERFGVGLGIEFGPFASMLGAAVLAGLAAYGALLPFPALIATNTFAGILLQGAAAGVVGFAVYGAALAWQGNPEILGLIASVRGRLLSPEKTPAVYEAEKLDGDAGR</sequence>
<keyword evidence="8" id="KW-0813">Transport</keyword>
<dbReference type="PANTHER" id="PTHR47019:SF1">
    <property type="entry name" value="LIPID II FLIPPASE MURJ"/>
    <property type="match status" value="1"/>
</dbReference>
<proteinExistence type="inferred from homology"/>
<evidence type="ECO:0000256" key="2">
    <source>
        <dbReference type="ARBA" id="ARBA00022475"/>
    </source>
</evidence>
<protein>
    <recommendedName>
        <fullName evidence="8">Probable lipid II flippase MurJ</fullName>
    </recommendedName>
</protein>
<organism evidence="9 10">
    <name type="scientific">Candidatus Sungbacteria bacterium RIFCSPLOWO2_01_FULL_59_16</name>
    <dbReference type="NCBI Taxonomy" id="1802280"/>
    <lineage>
        <taxon>Bacteria</taxon>
        <taxon>Candidatus Sungiibacteriota</taxon>
    </lineage>
</organism>
<comment type="subcellular location">
    <subcellularLocation>
        <location evidence="1 8">Cell membrane</location>
        <topology evidence="1 8">Multi-pass membrane protein</topology>
    </subcellularLocation>
</comment>
<dbReference type="STRING" id="1802280.A3B37_02575"/>
<dbReference type="HAMAP" id="MF_02078">
    <property type="entry name" value="MurJ_MviN"/>
    <property type="match status" value="1"/>
</dbReference>
<gene>
    <name evidence="8" type="primary">murJ</name>
    <name evidence="9" type="ORF">A3B37_02575</name>
</gene>
<keyword evidence="5 8" id="KW-0573">Peptidoglycan synthesis</keyword>
<feature type="transmembrane region" description="Helical" evidence="8">
    <location>
        <begin position="49"/>
        <end position="77"/>
    </location>
</feature>
<dbReference type="UniPathway" id="UPA00219"/>
<comment type="pathway">
    <text evidence="8">Cell wall biogenesis; peptidoglycan biosynthesis.</text>
</comment>
<feature type="transmembrane region" description="Helical" evidence="8">
    <location>
        <begin position="161"/>
        <end position="183"/>
    </location>
</feature>
<keyword evidence="8" id="KW-0961">Cell wall biogenesis/degradation</keyword>
<dbReference type="NCBIfam" id="TIGR01695">
    <property type="entry name" value="murJ_mviN"/>
    <property type="match status" value="1"/>
</dbReference>
<reference evidence="9 10" key="1">
    <citation type="journal article" date="2016" name="Nat. Commun.">
        <title>Thousands of microbial genomes shed light on interconnected biogeochemical processes in an aquifer system.</title>
        <authorList>
            <person name="Anantharaman K."/>
            <person name="Brown C.T."/>
            <person name="Hug L.A."/>
            <person name="Sharon I."/>
            <person name="Castelle C.J."/>
            <person name="Probst A.J."/>
            <person name="Thomas B.C."/>
            <person name="Singh A."/>
            <person name="Wilkins M.J."/>
            <person name="Karaoz U."/>
            <person name="Brodie E.L."/>
            <person name="Williams K.H."/>
            <person name="Hubbard S.S."/>
            <person name="Banfield J.F."/>
        </authorList>
    </citation>
    <scope>NUCLEOTIDE SEQUENCE [LARGE SCALE GENOMIC DNA]</scope>
</reference>
<evidence type="ECO:0000256" key="1">
    <source>
        <dbReference type="ARBA" id="ARBA00004651"/>
    </source>
</evidence>
<name>A0A1G2LAP9_9BACT</name>
<dbReference type="AlphaFoldDB" id="A0A1G2LAP9"/>
<keyword evidence="7 8" id="KW-0472">Membrane</keyword>
<dbReference type="Pfam" id="PF03023">
    <property type="entry name" value="MurJ"/>
    <property type="match status" value="1"/>
</dbReference>
<feature type="transmembrane region" description="Helical" evidence="8">
    <location>
        <begin position="239"/>
        <end position="261"/>
    </location>
</feature>
<feature type="transmembrane region" description="Helical" evidence="8">
    <location>
        <begin position="131"/>
        <end position="154"/>
    </location>
</feature>
<keyword evidence="6 8" id="KW-1133">Transmembrane helix</keyword>
<dbReference type="PANTHER" id="PTHR47019">
    <property type="entry name" value="LIPID II FLIPPASE MURJ"/>
    <property type="match status" value="1"/>
</dbReference>
<keyword evidence="2 8" id="KW-1003">Cell membrane</keyword>
<comment type="caution">
    <text evidence="9">The sequence shown here is derived from an EMBL/GenBank/DDBJ whole genome shotgun (WGS) entry which is preliminary data.</text>
</comment>
<feature type="transmembrane region" description="Helical" evidence="8">
    <location>
        <begin position="465"/>
        <end position="490"/>
    </location>
</feature>
<evidence type="ECO:0000256" key="8">
    <source>
        <dbReference type="HAMAP-Rule" id="MF_02078"/>
    </source>
</evidence>
<feature type="transmembrane region" description="Helical" evidence="8">
    <location>
        <begin position="385"/>
        <end position="407"/>
    </location>
</feature>
<accession>A0A1G2LAP9</accession>
<comment type="function">
    <text evidence="8">Involved in peptidoglycan biosynthesis. Transports lipid-linked peptidoglycan precursors from the inner to the outer leaflet of the cytoplasmic membrane.</text>
</comment>